<name>A0A6V8LLP6_9ACTN</name>
<organism evidence="7 8">
    <name type="scientific">Phytohabitans rumicis</name>
    <dbReference type="NCBI Taxonomy" id="1076125"/>
    <lineage>
        <taxon>Bacteria</taxon>
        <taxon>Bacillati</taxon>
        <taxon>Actinomycetota</taxon>
        <taxon>Actinomycetes</taxon>
        <taxon>Micromonosporales</taxon>
        <taxon>Micromonosporaceae</taxon>
    </lineage>
</organism>
<proteinExistence type="predicted"/>
<feature type="transmembrane region" description="Helical" evidence="6">
    <location>
        <begin position="230"/>
        <end position="251"/>
    </location>
</feature>
<keyword evidence="4 6" id="KW-0472">Membrane</keyword>
<evidence type="ECO:0000256" key="1">
    <source>
        <dbReference type="ARBA" id="ARBA00004141"/>
    </source>
</evidence>
<keyword evidence="7" id="KW-0808">Transferase</keyword>
<evidence type="ECO:0000313" key="7">
    <source>
        <dbReference type="EMBL" id="GFJ95549.1"/>
    </source>
</evidence>
<dbReference type="CDD" id="cd13963">
    <property type="entry name" value="PT_UbiA_2"/>
    <property type="match status" value="1"/>
</dbReference>
<feature type="transmembrane region" description="Helical" evidence="6">
    <location>
        <begin position="134"/>
        <end position="153"/>
    </location>
</feature>
<comment type="caution">
    <text evidence="7">The sequence shown here is derived from an EMBL/GenBank/DDBJ whole genome shotgun (WGS) entry which is preliminary data.</text>
</comment>
<dbReference type="InterPro" id="IPR000537">
    <property type="entry name" value="UbiA_prenyltransferase"/>
</dbReference>
<evidence type="ECO:0000313" key="8">
    <source>
        <dbReference type="Proteomes" id="UP000482960"/>
    </source>
</evidence>
<dbReference type="GO" id="GO:0016765">
    <property type="term" value="F:transferase activity, transferring alkyl or aryl (other than methyl) groups"/>
    <property type="evidence" value="ECO:0007669"/>
    <property type="project" value="InterPro"/>
</dbReference>
<dbReference type="AlphaFoldDB" id="A0A6V8LLP6"/>
<accession>A0A6V8LLP6</accession>
<reference evidence="7 8" key="2">
    <citation type="submission" date="2020-03" db="EMBL/GenBank/DDBJ databases">
        <authorList>
            <person name="Ichikawa N."/>
            <person name="Kimura A."/>
            <person name="Kitahashi Y."/>
            <person name="Uohara A."/>
        </authorList>
    </citation>
    <scope>NUCLEOTIDE SEQUENCE [LARGE SCALE GENOMIC DNA]</scope>
    <source>
        <strain evidence="7 8">NBRC 108638</strain>
    </source>
</reference>
<dbReference type="EMBL" id="BLPG01000001">
    <property type="protein sequence ID" value="GFJ95549.1"/>
    <property type="molecule type" value="Genomic_DNA"/>
</dbReference>
<dbReference type="Gene3D" id="1.10.357.140">
    <property type="entry name" value="UbiA prenyltransferase"/>
    <property type="match status" value="1"/>
</dbReference>
<evidence type="ECO:0000256" key="2">
    <source>
        <dbReference type="ARBA" id="ARBA00022692"/>
    </source>
</evidence>
<keyword evidence="2 6" id="KW-0812">Transmembrane</keyword>
<reference evidence="7 8" key="1">
    <citation type="submission" date="2020-03" db="EMBL/GenBank/DDBJ databases">
        <title>Whole genome shotgun sequence of Phytohabitans rumicis NBRC 108638.</title>
        <authorList>
            <person name="Komaki H."/>
            <person name="Tamura T."/>
        </authorList>
    </citation>
    <scope>NUCLEOTIDE SEQUENCE [LARGE SCALE GENOMIC DNA]</scope>
    <source>
        <strain evidence="7 8">NBRC 108638</strain>
    </source>
</reference>
<sequence>MTNRVDGAPTTGASDRPGTAPAAARRASVLIGLVGMARLRQWGRNVLVAGAALASGEILRPEVFGAVVVGFAAFCLTASGVYFVNDILDATIDRNHPAKHLRPVAARLVPVPLAGVVGAGLLVAGLAVGAVLGGLGFAALLATYVVLMVLYSLHLKHQPLVDIATIAAGYVLRAFAGGVIAGVPMSPWFLVVAASGSLLVAAGKRYSEVVQVGEGAAAARPVLARYSPSYLRFLWGTAAAVTIMGYVLWAFDAQRQGTWAAVSAAPFALAVLRYVSFIDLGAADSPEAAVLRDRSLQLWLVVWSTSLLLVVAG</sequence>
<evidence type="ECO:0000256" key="3">
    <source>
        <dbReference type="ARBA" id="ARBA00022989"/>
    </source>
</evidence>
<feature type="region of interest" description="Disordered" evidence="5">
    <location>
        <begin position="1"/>
        <end position="21"/>
    </location>
</feature>
<protein>
    <submittedName>
        <fullName evidence="7">Decaprenyl-phosphate phosphoribosyltransferase</fullName>
    </submittedName>
</protein>
<keyword evidence="3 6" id="KW-1133">Transmembrane helix</keyword>
<comment type="subcellular location">
    <subcellularLocation>
        <location evidence="1">Membrane</location>
        <topology evidence="1">Multi-pass membrane protein</topology>
    </subcellularLocation>
</comment>
<evidence type="ECO:0000256" key="5">
    <source>
        <dbReference type="SAM" id="MobiDB-lite"/>
    </source>
</evidence>
<feature type="transmembrane region" description="Helical" evidence="6">
    <location>
        <begin position="296"/>
        <end position="312"/>
    </location>
</feature>
<feature type="transmembrane region" description="Helical" evidence="6">
    <location>
        <begin position="257"/>
        <end position="275"/>
    </location>
</feature>
<feature type="transmembrane region" description="Helical" evidence="6">
    <location>
        <begin position="104"/>
        <end position="128"/>
    </location>
</feature>
<dbReference type="Pfam" id="PF01040">
    <property type="entry name" value="UbiA"/>
    <property type="match status" value="1"/>
</dbReference>
<dbReference type="RefSeq" id="WP_173083169.1">
    <property type="nucleotide sequence ID" value="NZ_BAABJB010000021.1"/>
</dbReference>
<dbReference type="GO" id="GO:0016020">
    <property type="term" value="C:membrane"/>
    <property type="evidence" value="ECO:0007669"/>
    <property type="project" value="UniProtKB-SubCell"/>
</dbReference>
<evidence type="ECO:0000256" key="4">
    <source>
        <dbReference type="ARBA" id="ARBA00023136"/>
    </source>
</evidence>
<dbReference type="GO" id="GO:0016757">
    <property type="term" value="F:glycosyltransferase activity"/>
    <property type="evidence" value="ECO:0007669"/>
    <property type="project" value="UniProtKB-KW"/>
</dbReference>
<keyword evidence="7" id="KW-0328">Glycosyltransferase</keyword>
<evidence type="ECO:0000256" key="6">
    <source>
        <dbReference type="SAM" id="Phobius"/>
    </source>
</evidence>
<feature type="transmembrane region" description="Helical" evidence="6">
    <location>
        <begin position="63"/>
        <end position="84"/>
    </location>
</feature>
<dbReference type="InterPro" id="IPR044878">
    <property type="entry name" value="UbiA_sf"/>
</dbReference>
<dbReference type="NCBIfam" id="NF008978">
    <property type="entry name" value="PRK12324.1-4"/>
    <property type="match status" value="1"/>
</dbReference>
<dbReference type="Proteomes" id="UP000482960">
    <property type="component" value="Unassembled WGS sequence"/>
</dbReference>
<gene>
    <name evidence="7" type="ORF">Prum_091910</name>
</gene>
<keyword evidence="8" id="KW-1185">Reference proteome</keyword>